<evidence type="ECO:0000256" key="4">
    <source>
        <dbReference type="PROSITE-ProRule" id="PRU00175"/>
    </source>
</evidence>
<reference evidence="8" key="1">
    <citation type="submission" date="2016-06" db="EMBL/GenBank/DDBJ databases">
        <title>Parallel loss of symbiosis genes in relatives of nitrogen-fixing non-legume Parasponia.</title>
        <authorList>
            <person name="Van Velzen R."/>
            <person name="Holmer R."/>
            <person name="Bu F."/>
            <person name="Rutten L."/>
            <person name="Van Zeijl A."/>
            <person name="Liu W."/>
            <person name="Santuari L."/>
            <person name="Cao Q."/>
            <person name="Sharma T."/>
            <person name="Shen D."/>
            <person name="Roswanjaya Y."/>
            <person name="Wardhani T."/>
            <person name="Kalhor M.S."/>
            <person name="Jansen J."/>
            <person name="Van den Hoogen J."/>
            <person name="Gungor B."/>
            <person name="Hartog M."/>
            <person name="Hontelez J."/>
            <person name="Verver J."/>
            <person name="Yang W.-C."/>
            <person name="Schijlen E."/>
            <person name="Repin R."/>
            <person name="Schilthuizen M."/>
            <person name="Schranz E."/>
            <person name="Heidstra R."/>
            <person name="Miyata K."/>
            <person name="Fedorova E."/>
            <person name="Kohlen W."/>
            <person name="Bisseling T."/>
            <person name="Smit S."/>
            <person name="Geurts R."/>
        </authorList>
    </citation>
    <scope>NUCLEOTIDE SEQUENCE [LARGE SCALE GENOMIC DNA]</scope>
    <source>
        <strain evidence="8">cv. RG33-2</strain>
    </source>
</reference>
<protein>
    <submittedName>
        <fullName evidence="7">Zinc finger, RING-type</fullName>
    </submittedName>
</protein>
<feature type="domain" description="RING-type" evidence="6">
    <location>
        <begin position="281"/>
        <end position="316"/>
    </location>
</feature>
<organism evidence="7 8">
    <name type="scientific">Trema orientale</name>
    <name type="common">Charcoal tree</name>
    <name type="synonym">Celtis orientalis</name>
    <dbReference type="NCBI Taxonomy" id="63057"/>
    <lineage>
        <taxon>Eukaryota</taxon>
        <taxon>Viridiplantae</taxon>
        <taxon>Streptophyta</taxon>
        <taxon>Embryophyta</taxon>
        <taxon>Tracheophyta</taxon>
        <taxon>Spermatophyta</taxon>
        <taxon>Magnoliopsida</taxon>
        <taxon>eudicotyledons</taxon>
        <taxon>Gunneridae</taxon>
        <taxon>Pentapetalae</taxon>
        <taxon>rosids</taxon>
        <taxon>fabids</taxon>
        <taxon>Rosales</taxon>
        <taxon>Cannabaceae</taxon>
        <taxon>Trema</taxon>
    </lineage>
</organism>
<feature type="region of interest" description="Disordered" evidence="5">
    <location>
        <begin position="206"/>
        <end position="231"/>
    </location>
</feature>
<evidence type="ECO:0000256" key="3">
    <source>
        <dbReference type="ARBA" id="ARBA00022833"/>
    </source>
</evidence>
<keyword evidence="2 4" id="KW-0863">Zinc-finger</keyword>
<evidence type="ECO:0000313" key="7">
    <source>
        <dbReference type="EMBL" id="PON74188.1"/>
    </source>
</evidence>
<keyword evidence="1" id="KW-0479">Metal-binding</keyword>
<dbReference type="Pfam" id="PF13920">
    <property type="entry name" value="zf-C3HC4_3"/>
    <property type="match status" value="1"/>
</dbReference>
<dbReference type="PANTHER" id="PTHR42647:SF55">
    <property type="entry name" value="BOI-RELATED E3 UBIQUITIN-PROTEIN LIGASE 1"/>
    <property type="match status" value="1"/>
</dbReference>
<feature type="compositionally biased region" description="Acidic residues" evidence="5">
    <location>
        <begin position="213"/>
        <end position="222"/>
    </location>
</feature>
<name>A0A2P5DLN6_TREOI</name>
<dbReference type="PROSITE" id="PS50089">
    <property type="entry name" value="ZF_RING_2"/>
    <property type="match status" value="1"/>
</dbReference>
<sequence length="328" mass="36725">MKPNQENDNIMSYVDTRMDSSAIIPESFLPLYDQSPIRDAKTSMNNKADSGLTCYNIPAPPRKRQRDSVNELTRFWIPNQKTKLSGESPFLDRDIVFQIHQHQSEIDRFVSQYTEKVRLELEQQRNRQARMLVSAIQEGIVKKLREKDDEIQRMGKLNWLLSERVKTLCVENQLWKDLAQSNEATANSLRTNLERVLLAHVSEERHTAAGADGDGDEDEDDAGSCCGSSDFGRARENDNGVWENDIERGRENDAVAEVGDCGSDDVANGGGGGGGGRRRLCRRCGVRESMVLLLPCRHLCLCTLCGSTLRTCPVCTSVMTASVHVNFS</sequence>
<dbReference type="OrthoDB" id="1711136at2759"/>
<proteinExistence type="predicted"/>
<dbReference type="InterPro" id="IPR013083">
    <property type="entry name" value="Znf_RING/FYVE/PHD"/>
</dbReference>
<dbReference type="EMBL" id="JXTC01000262">
    <property type="protein sequence ID" value="PON74188.1"/>
    <property type="molecule type" value="Genomic_DNA"/>
</dbReference>
<dbReference type="CDD" id="cd16649">
    <property type="entry name" value="mRING-HC-C3HC5_CGRF1-like"/>
    <property type="match status" value="1"/>
</dbReference>
<dbReference type="Proteomes" id="UP000237000">
    <property type="component" value="Unassembled WGS sequence"/>
</dbReference>
<dbReference type="GO" id="GO:0043067">
    <property type="term" value="P:regulation of programmed cell death"/>
    <property type="evidence" value="ECO:0007669"/>
    <property type="project" value="TreeGrafter"/>
</dbReference>
<dbReference type="GO" id="GO:0004842">
    <property type="term" value="F:ubiquitin-protein transferase activity"/>
    <property type="evidence" value="ECO:0007669"/>
    <property type="project" value="TreeGrafter"/>
</dbReference>
<dbReference type="GO" id="GO:0008270">
    <property type="term" value="F:zinc ion binding"/>
    <property type="evidence" value="ECO:0007669"/>
    <property type="project" value="UniProtKB-KW"/>
</dbReference>
<evidence type="ECO:0000256" key="1">
    <source>
        <dbReference type="ARBA" id="ARBA00022723"/>
    </source>
</evidence>
<dbReference type="AlphaFoldDB" id="A0A2P5DLN6"/>
<dbReference type="InterPro" id="IPR001841">
    <property type="entry name" value="Znf_RING"/>
</dbReference>
<keyword evidence="8" id="KW-1185">Reference proteome</keyword>
<accession>A0A2P5DLN6</accession>
<evidence type="ECO:0000259" key="6">
    <source>
        <dbReference type="PROSITE" id="PS50089"/>
    </source>
</evidence>
<gene>
    <name evidence="7" type="ORF">TorRG33x02_247670</name>
</gene>
<evidence type="ECO:0000256" key="5">
    <source>
        <dbReference type="SAM" id="MobiDB-lite"/>
    </source>
</evidence>
<evidence type="ECO:0000313" key="8">
    <source>
        <dbReference type="Proteomes" id="UP000237000"/>
    </source>
</evidence>
<evidence type="ECO:0000256" key="2">
    <source>
        <dbReference type="ARBA" id="ARBA00022771"/>
    </source>
</evidence>
<keyword evidence="3" id="KW-0862">Zinc</keyword>
<dbReference type="FunCoup" id="A0A2P5DLN6">
    <property type="interactions" value="635"/>
</dbReference>
<comment type="caution">
    <text evidence="7">The sequence shown here is derived from an EMBL/GenBank/DDBJ whole genome shotgun (WGS) entry which is preliminary data.</text>
</comment>
<dbReference type="InParanoid" id="A0A2P5DLN6"/>
<dbReference type="Gene3D" id="3.30.40.10">
    <property type="entry name" value="Zinc/RING finger domain, C3HC4 (zinc finger)"/>
    <property type="match status" value="1"/>
</dbReference>
<dbReference type="PANTHER" id="PTHR42647">
    <property type="entry name" value="SBP (S-RIBONUCLEASE BINDING PROTEIN) FAMILY PROTEIN"/>
    <property type="match status" value="1"/>
</dbReference>